<keyword evidence="3 8" id="KW-0812">Transmembrane</keyword>
<dbReference type="eggNOG" id="COG1511">
    <property type="taxonomic scope" value="Bacteria"/>
</dbReference>
<proteinExistence type="predicted"/>
<evidence type="ECO:0000256" key="6">
    <source>
        <dbReference type="SAM" id="Coils"/>
    </source>
</evidence>
<feature type="transmembrane region" description="Helical" evidence="8">
    <location>
        <begin position="1008"/>
        <end position="1029"/>
    </location>
</feature>
<feature type="transmembrane region" description="Helical" evidence="8">
    <location>
        <begin position="552"/>
        <end position="573"/>
    </location>
</feature>
<feature type="transmembrane region" description="Helical" evidence="8">
    <location>
        <begin position="21"/>
        <end position="39"/>
    </location>
</feature>
<dbReference type="InterPro" id="IPR025857">
    <property type="entry name" value="MacB_PCD"/>
</dbReference>
<feature type="domain" description="ABC3 transporter permease C-terminal" evidence="9">
    <location>
        <begin position="958"/>
        <end position="1073"/>
    </location>
</feature>
<feature type="transmembrane region" description="Helical" evidence="8">
    <location>
        <begin position="601"/>
        <end position="627"/>
    </location>
</feature>
<dbReference type="EMBL" id="ABWP01000010">
    <property type="protein sequence ID" value="EEA86097.1"/>
    <property type="molecule type" value="Genomic_DNA"/>
</dbReference>
<dbReference type="Gene3D" id="1.10.287.1490">
    <property type="match status" value="1"/>
</dbReference>
<dbReference type="InterPro" id="IPR038766">
    <property type="entry name" value="Membrane_comp_ABC_pdt"/>
</dbReference>
<feature type="domain" description="ABC3 transporter permease C-terminal" evidence="9">
    <location>
        <begin position="556"/>
        <end position="668"/>
    </location>
</feature>
<evidence type="ECO:0000256" key="4">
    <source>
        <dbReference type="ARBA" id="ARBA00022989"/>
    </source>
</evidence>
<reference evidence="11 12" key="2">
    <citation type="submission" date="2008-10" db="EMBL/GenBank/DDBJ databases">
        <title>Draft genome sequence of Clostridium hiranonis (DSM 13275).</title>
        <authorList>
            <person name="Sudarsanam P."/>
            <person name="Ley R."/>
            <person name="Guruge J."/>
            <person name="Turnbaugh P.J."/>
            <person name="Mahowald M."/>
            <person name="Liep D."/>
            <person name="Gordon J."/>
        </authorList>
    </citation>
    <scope>NUCLEOTIDE SEQUENCE [LARGE SCALE GENOMIC DNA]</scope>
    <source>
        <strain evidence="11 12">DSM 13275</strain>
    </source>
</reference>
<reference evidence="11 12" key="1">
    <citation type="submission" date="2008-09" db="EMBL/GenBank/DDBJ databases">
        <authorList>
            <person name="Fulton L."/>
            <person name="Clifton S."/>
            <person name="Fulton B."/>
            <person name="Xu J."/>
            <person name="Minx P."/>
            <person name="Pepin K.H."/>
            <person name="Johnson M."/>
            <person name="Thiruvilangam P."/>
            <person name="Bhonagiri V."/>
            <person name="Nash W.E."/>
            <person name="Mardis E.R."/>
            <person name="Wilson R.K."/>
        </authorList>
    </citation>
    <scope>NUCLEOTIDE SEQUENCE [LARGE SCALE GENOMIC DNA]</scope>
    <source>
        <strain evidence="11 12">DSM 13275</strain>
    </source>
</reference>
<comment type="caution">
    <text evidence="11">The sequence shown here is derived from an EMBL/GenBank/DDBJ whole genome shotgun (WGS) entry which is preliminary data.</text>
</comment>
<name>B6FWJ0_PEPHT</name>
<keyword evidence="6" id="KW-0175">Coiled coil</keyword>
<evidence type="ECO:0000259" key="9">
    <source>
        <dbReference type="Pfam" id="PF02687"/>
    </source>
</evidence>
<dbReference type="Pfam" id="PF02687">
    <property type="entry name" value="FtsX"/>
    <property type="match status" value="2"/>
</dbReference>
<evidence type="ECO:0000256" key="3">
    <source>
        <dbReference type="ARBA" id="ARBA00022692"/>
    </source>
</evidence>
<feature type="compositionally biased region" description="Polar residues" evidence="7">
    <location>
        <begin position="359"/>
        <end position="368"/>
    </location>
</feature>
<dbReference type="eggNOG" id="COG0577">
    <property type="taxonomic scope" value="Bacteria"/>
</dbReference>
<keyword evidence="12" id="KW-1185">Reference proteome</keyword>
<dbReference type="STRING" id="500633.CLOHIR_00239"/>
<evidence type="ECO:0000256" key="7">
    <source>
        <dbReference type="SAM" id="MobiDB-lite"/>
    </source>
</evidence>
<feature type="region of interest" description="Disordered" evidence="7">
    <location>
        <begin position="299"/>
        <end position="319"/>
    </location>
</feature>
<feature type="domain" description="MacB-like periplasmic core" evidence="10">
    <location>
        <begin position="724"/>
        <end position="918"/>
    </location>
</feature>
<dbReference type="AlphaFoldDB" id="B6FWJ0"/>
<gene>
    <name evidence="11" type="ORF">CLOHIR_00239</name>
</gene>
<dbReference type="GO" id="GO:0005886">
    <property type="term" value="C:plasma membrane"/>
    <property type="evidence" value="ECO:0007669"/>
    <property type="project" value="UniProtKB-SubCell"/>
</dbReference>
<dbReference type="Pfam" id="PF12704">
    <property type="entry name" value="MacB_PCD"/>
    <property type="match status" value="2"/>
</dbReference>
<feature type="transmembrane region" description="Helical" evidence="8">
    <location>
        <begin position="647"/>
        <end position="669"/>
    </location>
</feature>
<evidence type="ECO:0000256" key="5">
    <source>
        <dbReference type="ARBA" id="ARBA00023136"/>
    </source>
</evidence>
<evidence type="ECO:0000259" key="10">
    <source>
        <dbReference type="Pfam" id="PF12704"/>
    </source>
</evidence>
<organism evidence="11 12">
    <name type="scientific">Peptacetobacter hiranonis (strain DSM 13275 / JCM 10541 / KCTC 15199 / TO-931)</name>
    <name type="common">Clostridium hiranonis</name>
    <dbReference type="NCBI Taxonomy" id="500633"/>
    <lineage>
        <taxon>Bacteria</taxon>
        <taxon>Bacillati</taxon>
        <taxon>Bacillota</taxon>
        <taxon>Clostridia</taxon>
        <taxon>Peptostreptococcales</taxon>
        <taxon>Peptostreptococcaceae</taxon>
        <taxon>Peptacetobacter</taxon>
    </lineage>
</organism>
<keyword evidence="2" id="KW-1003">Cell membrane</keyword>
<dbReference type="PANTHER" id="PTHR30287:SF1">
    <property type="entry name" value="INNER MEMBRANE PROTEIN"/>
    <property type="match status" value="1"/>
</dbReference>
<feature type="coiled-coil region" evidence="6">
    <location>
        <begin position="401"/>
        <end position="527"/>
    </location>
</feature>
<dbReference type="RefSeq" id="WP_006439160.1">
    <property type="nucleotide sequence ID" value="NZ_DS995355.1"/>
</dbReference>
<dbReference type="PANTHER" id="PTHR30287">
    <property type="entry name" value="MEMBRANE COMPONENT OF PREDICTED ABC SUPERFAMILY METABOLITE UPTAKE TRANSPORTER"/>
    <property type="match status" value="1"/>
</dbReference>
<keyword evidence="4 8" id="KW-1133">Transmembrane helix</keyword>
<dbReference type="Proteomes" id="UP000003178">
    <property type="component" value="Unassembled WGS sequence"/>
</dbReference>
<comment type="subcellular location">
    <subcellularLocation>
        <location evidence="1">Cell membrane</location>
        <topology evidence="1">Multi-pass membrane protein</topology>
    </subcellularLocation>
</comment>
<evidence type="ECO:0000256" key="8">
    <source>
        <dbReference type="SAM" id="Phobius"/>
    </source>
</evidence>
<evidence type="ECO:0000256" key="1">
    <source>
        <dbReference type="ARBA" id="ARBA00004651"/>
    </source>
</evidence>
<keyword evidence="5 8" id="KW-0472">Membrane</keyword>
<feature type="region of interest" description="Disordered" evidence="7">
    <location>
        <begin position="349"/>
        <end position="370"/>
    </location>
</feature>
<protein>
    <submittedName>
        <fullName evidence="11">Efflux ABC transporter, permease protein</fullName>
    </submittedName>
</protein>
<dbReference type="HOGENOM" id="CLU_005531_0_0_9"/>
<dbReference type="InterPro" id="IPR003838">
    <property type="entry name" value="ABC3_permease_C"/>
</dbReference>
<feature type="domain" description="MacB-like periplasmic core" evidence="10">
    <location>
        <begin position="26"/>
        <end position="230"/>
    </location>
</feature>
<feature type="transmembrane region" description="Helical" evidence="8">
    <location>
        <begin position="722"/>
        <end position="742"/>
    </location>
</feature>
<accession>B6FWJ0</accession>
<feature type="transmembrane region" description="Helical" evidence="8">
    <location>
        <begin position="1049"/>
        <end position="1067"/>
    </location>
</feature>
<evidence type="ECO:0000256" key="2">
    <source>
        <dbReference type="ARBA" id="ARBA00022475"/>
    </source>
</evidence>
<sequence>MVMKKALNKDILRDILKSKGRYFSIMLIVALGVAFFSGIKVSPKVMRNTVDNYYDDYNFMDVEVISTLGLTDDDVDAIKKLDTVEGVFPTYSMDVITNVKDQDRVLKVHGLPTDNLSDSNKGYINRVKLIKGRLPKNSGECVVLKPKYDHLNLKIGKTLKIKSGTEDKLSDDLKKDSYKIVGLVETPYYLSYEFGNSSIGSGSVDGIMLIPQDDFKTEAYTEMFITAKGAKEQTSFYQEYKDTVKKTEDQIEKITDERIEHRYNEVVGEATDELNKAKKEYNDKKKETEDKINKAEKELKDGKQKIKDGKQELKTKKAETKQQIKNGFKQLDSAEAQLKNGRKQYEAAKKDFESKKQRANSQISSAESQLAPLKSNIDSLKSNISGLESQLGKPDISEEEKATLTRTISKYKENLSALEGQYNVGYAKIQSIKNQIKSGERKLARTKSELDRNQRKIKTERSKLYTMEEKAQKEFKKAEEEIAKNEKKLVDSEKELEKAKNEAKDEFKKAENDLKEAEDEIKKIEKPEWYVLNRDKQYSSAEYAGCADSIDALAGIFPVFFVLVAALVALTTMTRMVDEQRINIGTLKALGYTPGMIAKKYIVYAMSASAIGSIIGLIVGYTVFPTIIYNAYAIMYTVPKVELGTDLFITVLSIATSIFVTSFAAFAACRRELIEAPSTLMRPKAPKNGKRILLERVGFIWNKIGFIWKVTLRNIFRYKKRFLMTVLGISGCTALILTGFGVRDSIQMIVDVQFGELNKYSMTASYDSDEKTENVEYLKSLISNEKGVKEIGMFHNQNAKVMINNKEKEVTVVIPENKNTFDDFIVLRDRQSHNPIKLDKGIVISEKAARNLDAKVGDKVKILNENDVSAEAVISGITENYVNHYIYMTNDYYKELFNRNADSNRIYGVLDDSITIDQEDKMASKIIDSTCANGTVFTTGIKDGFSDTIKSLNYVVLLMIVSAGALAFVVLYNLSNVNISERIREIATIKVLGFYDKEVSAYIYRENVILTFIGATLGLGLGVILHQFIMVTVEVENMMFGRLINPLSYVAAFVLTIVMGIIVNLVMNKKLKKVEMVESLKSVD</sequence>
<evidence type="ECO:0000313" key="11">
    <source>
        <dbReference type="EMBL" id="EEA86097.1"/>
    </source>
</evidence>
<feature type="transmembrane region" description="Helical" evidence="8">
    <location>
        <begin position="952"/>
        <end position="974"/>
    </location>
</feature>
<evidence type="ECO:0000313" key="12">
    <source>
        <dbReference type="Proteomes" id="UP000003178"/>
    </source>
</evidence>